<dbReference type="InterPro" id="IPR038867">
    <property type="entry name" value="WAC"/>
</dbReference>
<dbReference type="Proteomes" id="UP001219934">
    <property type="component" value="Unassembled WGS sequence"/>
</dbReference>
<dbReference type="SMART" id="SM00456">
    <property type="entry name" value="WW"/>
    <property type="match status" value="1"/>
</dbReference>
<dbReference type="PANTHER" id="PTHR15911">
    <property type="entry name" value="WW DOMAIN-CONTAINING ADAPTER PROTEIN WITH COILED-COIL"/>
    <property type="match status" value="1"/>
</dbReference>
<dbReference type="Gene3D" id="2.20.70.10">
    <property type="match status" value="1"/>
</dbReference>
<evidence type="ECO:0000256" key="6">
    <source>
        <dbReference type="ARBA" id="ARBA00023242"/>
    </source>
</evidence>
<feature type="domain" description="WW" evidence="9">
    <location>
        <begin position="129"/>
        <end position="156"/>
    </location>
</feature>
<evidence type="ECO:0000256" key="8">
    <source>
        <dbReference type="SAM" id="MobiDB-lite"/>
    </source>
</evidence>
<proteinExistence type="predicted"/>
<organism evidence="10 11">
    <name type="scientific">Pogonophryne albipinna</name>
    <dbReference type="NCBI Taxonomy" id="1090488"/>
    <lineage>
        <taxon>Eukaryota</taxon>
        <taxon>Metazoa</taxon>
        <taxon>Chordata</taxon>
        <taxon>Craniata</taxon>
        <taxon>Vertebrata</taxon>
        <taxon>Euteleostomi</taxon>
        <taxon>Actinopterygii</taxon>
        <taxon>Neopterygii</taxon>
        <taxon>Teleostei</taxon>
        <taxon>Neoteleostei</taxon>
        <taxon>Acanthomorphata</taxon>
        <taxon>Eupercaria</taxon>
        <taxon>Perciformes</taxon>
        <taxon>Notothenioidei</taxon>
        <taxon>Pogonophryne</taxon>
    </lineage>
</organism>
<dbReference type="GO" id="GO:0006325">
    <property type="term" value="P:chromatin organization"/>
    <property type="evidence" value="ECO:0007669"/>
    <property type="project" value="UniProtKB-KW"/>
</dbReference>
<dbReference type="GO" id="GO:0000993">
    <property type="term" value="F:RNA polymerase II complex binding"/>
    <property type="evidence" value="ECO:0007669"/>
    <property type="project" value="TreeGrafter"/>
</dbReference>
<feature type="compositionally biased region" description="Basic and acidic residues" evidence="8">
    <location>
        <begin position="177"/>
        <end position="186"/>
    </location>
</feature>
<feature type="compositionally biased region" description="Low complexity" evidence="8">
    <location>
        <begin position="211"/>
        <end position="225"/>
    </location>
</feature>
<evidence type="ECO:0000313" key="11">
    <source>
        <dbReference type="Proteomes" id="UP001219934"/>
    </source>
</evidence>
<keyword evidence="6" id="KW-0539">Nucleus</keyword>
<dbReference type="PROSITE" id="PS50020">
    <property type="entry name" value="WW_DOMAIN_2"/>
    <property type="match status" value="1"/>
</dbReference>
<feature type="region of interest" description="Disordered" evidence="8">
    <location>
        <begin position="1"/>
        <end position="135"/>
    </location>
</feature>
<evidence type="ECO:0000313" key="10">
    <source>
        <dbReference type="EMBL" id="KAJ4925284.1"/>
    </source>
</evidence>
<dbReference type="GO" id="GO:0010506">
    <property type="term" value="P:regulation of autophagy"/>
    <property type="evidence" value="ECO:0007669"/>
    <property type="project" value="TreeGrafter"/>
</dbReference>
<keyword evidence="5" id="KW-0804">Transcription</keyword>
<dbReference type="GO" id="GO:1904263">
    <property type="term" value="P:positive regulation of TORC1 signaling"/>
    <property type="evidence" value="ECO:0007669"/>
    <property type="project" value="TreeGrafter"/>
</dbReference>
<comment type="subcellular location">
    <subcellularLocation>
        <location evidence="1">Nucleus</location>
    </subcellularLocation>
</comment>
<reference evidence="10" key="1">
    <citation type="submission" date="2022-11" db="EMBL/GenBank/DDBJ databases">
        <title>Chromosome-level genome of Pogonophryne albipinna.</title>
        <authorList>
            <person name="Jo E."/>
        </authorList>
    </citation>
    <scope>NUCLEOTIDE SEQUENCE</scope>
    <source>
        <strain evidence="10">SGF0006</strain>
        <tissue evidence="10">Muscle</tissue>
    </source>
</reference>
<evidence type="ECO:0000256" key="1">
    <source>
        <dbReference type="ARBA" id="ARBA00004123"/>
    </source>
</evidence>
<feature type="compositionally biased region" description="Basic and acidic residues" evidence="8">
    <location>
        <begin position="34"/>
        <end position="47"/>
    </location>
</feature>
<protein>
    <recommendedName>
        <fullName evidence="7">WW domain-containing adapter protein with coiled-coil</fullName>
    </recommendedName>
</protein>
<dbReference type="InterPro" id="IPR036020">
    <property type="entry name" value="WW_dom_sf"/>
</dbReference>
<evidence type="ECO:0000256" key="3">
    <source>
        <dbReference type="ARBA" id="ARBA00023015"/>
    </source>
</evidence>
<evidence type="ECO:0000259" key="9">
    <source>
        <dbReference type="PROSITE" id="PS50020"/>
    </source>
</evidence>
<evidence type="ECO:0000256" key="5">
    <source>
        <dbReference type="ARBA" id="ARBA00023163"/>
    </source>
</evidence>
<keyword evidence="11" id="KW-1185">Reference proteome</keyword>
<feature type="compositionally biased region" description="Basic residues" evidence="8">
    <location>
        <begin position="73"/>
        <end position="83"/>
    </location>
</feature>
<accession>A0AAD6AIA6</accession>
<feature type="compositionally biased region" description="Low complexity" evidence="8">
    <location>
        <begin position="102"/>
        <end position="119"/>
    </location>
</feature>
<dbReference type="FunFam" id="2.20.70.10:FF:000020">
    <property type="entry name" value="WW domain-containing adapter protein with coiled-coil isoform X1"/>
    <property type="match status" value="1"/>
</dbReference>
<dbReference type="GO" id="GO:0003682">
    <property type="term" value="F:chromatin binding"/>
    <property type="evidence" value="ECO:0007669"/>
    <property type="project" value="TreeGrafter"/>
</dbReference>
<feature type="compositionally biased region" description="Polar residues" evidence="8">
    <location>
        <begin position="226"/>
        <end position="235"/>
    </location>
</feature>
<gene>
    <name evidence="10" type="ORF">JOQ06_018019</name>
</gene>
<dbReference type="SUPFAM" id="SSF51045">
    <property type="entry name" value="WW domain"/>
    <property type="match status" value="1"/>
</dbReference>
<dbReference type="Pfam" id="PF00397">
    <property type="entry name" value="WW"/>
    <property type="match status" value="1"/>
</dbReference>
<keyword evidence="2" id="KW-0156">Chromatin regulator</keyword>
<feature type="compositionally biased region" description="Basic and acidic residues" evidence="8">
    <location>
        <begin position="57"/>
        <end position="71"/>
    </location>
</feature>
<dbReference type="GO" id="GO:0005634">
    <property type="term" value="C:nucleus"/>
    <property type="evidence" value="ECO:0007669"/>
    <property type="project" value="UniProtKB-SubCell"/>
</dbReference>
<evidence type="ECO:0000256" key="4">
    <source>
        <dbReference type="ARBA" id="ARBA00023054"/>
    </source>
</evidence>
<feature type="compositionally biased region" description="Basic and acidic residues" evidence="8">
    <location>
        <begin position="120"/>
        <end position="131"/>
    </location>
</feature>
<dbReference type="InterPro" id="IPR001202">
    <property type="entry name" value="WW_dom"/>
</dbReference>
<dbReference type="EMBL" id="JAPTMU010000021">
    <property type="protein sequence ID" value="KAJ4925284.1"/>
    <property type="molecule type" value="Genomic_DNA"/>
</dbReference>
<sequence>MVMYARKQPRLGDGCDRRDTQPYQALKYSSKSHPGGDHRHEKMRDSSDVTPPCKMLRRSDSPENKHIDSTGHSRAKAVHTHRARDRDGATGTSFSPQENPHNHTSLHSSNSHSNPSKTSDTPHEPGDDWSEHISSSGKKYYYNCRTEVSQWEKPKEWLEREQRQKETTKTAVVNSFPKDRDYRREAMQASAAPGFTAAKSAQVEKPAATQSSSSSGSGGLNASSGPHGSSASTVPVSPVLQSPAPPLLHDPTLLRQLLPALQTALQLNNASVDMAKINEGINYWAIPEHVVMVCFLGATISPAAGRTSRVRLLSGRDKKSSETLPGERSP</sequence>
<dbReference type="AlphaFoldDB" id="A0AAD6AIA6"/>
<evidence type="ECO:0000256" key="2">
    <source>
        <dbReference type="ARBA" id="ARBA00022853"/>
    </source>
</evidence>
<name>A0AAD6AIA6_9TELE</name>
<comment type="caution">
    <text evidence="10">The sequence shown here is derived from an EMBL/GenBank/DDBJ whole genome shotgun (WGS) entry which is preliminary data.</text>
</comment>
<dbReference type="PROSITE" id="PS01159">
    <property type="entry name" value="WW_DOMAIN_1"/>
    <property type="match status" value="1"/>
</dbReference>
<dbReference type="CDD" id="cd00201">
    <property type="entry name" value="WW"/>
    <property type="match status" value="1"/>
</dbReference>
<feature type="compositionally biased region" description="Polar residues" evidence="8">
    <location>
        <begin position="21"/>
        <end position="32"/>
    </location>
</feature>
<keyword evidence="4" id="KW-0175">Coiled coil</keyword>
<dbReference type="PANTHER" id="PTHR15911:SF6">
    <property type="entry name" value="WW DOMAIN-CONTAINING ADAPTER PROTEIN WITH COILED-COIL"/>
    <property type="match status" value="1"/>
</dbReference>
<evidence type="ECO:0000256" key="7">
    <source>
        <dbReference type="ARBA" id="ARBA00073444"/>
    </source>
</evidence>
<keyword evidence="3" id="KW-0805">Transcription regulation</keyword>
<feature type="region of interest" description="Disordered" evidence="8">
    <location>
        <begin position="161"/>
        <end position="243"/>
    </location>
</feature>